<dbReference type="PANTHER" id="PTHR11895">
    <property type="entry name" value="TRANSAMIDASE"/>
    <property type="match status" value="1"/>
</dbReference>
<accession>Q4VYU1</accession>
<dbReference type="SUPFAM" id="SSF75304">
    <property type="entry name" value="Amidase signature (AS) enzymes"/>
    <property type="match status" value="1"/>
</dbReference>
<dbReference type="Pfam" id="PF01425">
    <property type="entry name" value="Amidase"/>
    <property type="match status" value="1"/>
</dbReference>
<evidence type="ECO:0000256" key="1">
    <source>
        <dbReference type="ARBA" id="ARBA00003871"/>
    </source>
</evidence>
<evidence type="ECO:0000256" key="2">
    <source>
        <dbReference type="ARBA" id="ARBA00021874"/>
    </source>
</evidence>
<dbReference type="GO" id="GO:0016787">
    <property type="term" value="F:hydrolase activity"/>
    <property type="evidence" value="ECO:0007669"/>
    <property type="project" value="UniProtKB-KW"/>
</dbReference>
<sequence>MAISRPSVHQLKDMAARLHMTLTTEQASEFLGLMQASFDAYDVVDALPDCVPEVRYPRTPGYRPTGAENEYNAWYRKARVEGSGEGKLAGRTIVLKDNISLAGVPMMNGASTLEGFIPGYDATVVTRMLDAGATIMGKATCEHFCLSGGSHTSDPGPVHNPRRKGRAAGGSSSGSATLVALGEVDMAIGGDQGGSIRIPSAFCGTYGMKPTHGLVPYTGIMPIEATIDHAGPITANVKDNAVLLEVLAGADGLDPRQYALKVEDYASVLNRGIAGMKIAMVKEGFGLANMDARVADKVQEAAATLQSLGATVEEISIPSHAIGPAIWQPIGCEGLTAQMMHGNGMGFNWKGLYDVGLLDAHSAWRERADDLAATLKLCMFVGQYGLDHYRGRYYAKAQNLARMLKADYDASLSEFDLLLMPTVPVVAQPLPEADASLSDYIGRAFEMIANTAPLDITGHPAMSLPCGLVDELPVGLMLVGKHFGESTIYQAAAAFEAGGDWQSM</sequence>
<dbReference type="InterPro" id="IPR020556">
    <property type="entry name" value="Amidase_CS"/>
</dbReference>
<dbReference type="InterPro" id="IPR036928">
    <property type="entry name" value="AS_sf"/>
</dbReference>
<gene>
    <name evidence="5" type="primary">Amd</name>
</gene>
<evidence type="ECO:0000259" key="4">
    <source>
        <dbReference type="Pfam" id="PF01425"/>
    </source>
</evidence>
<keyword evidence="5" id="KW-0378">Hydrolase</keyword>
<comment type="function">
    <text evidence="1">Hydrolyzes indole-3-acetamide (IAM) into indole-3-acetic acid (IAA).</text>
</comment>
<dbReference type="NCBIfam" id="NF005565">
    <property type="entry name" value="PRK07235.1"/>
    <property type="match status" value="1"/>
</dbReference>
<dbReference type="Gene3D" id="3.90.1300.10">
    <property type="entry name" value="Amidase signature (AS) domain"/>
    <property type="match status" value="1"/>
</dbReference>
<evidence type="ECO:0000256" key="3">
    <source>
        <dbReference type="SAM" id="MobiDB-lite"/>
    </source>
</evidence>
<organism evidence="5">
    <name type="scientific">Agrobacterium tumefaciens</name>
    <dbReference type="NCBI Taxonomy" id="358"/>
    <lineage>
        <taxon>Bacteria</taxon>
        <taxon>Pseudomonadati</taxon>
        <taxon>Pseudomonadota</taxon>
        <taxon>Alphaproteobacteria</taxon>
        <taxon>Hyphomicrobiales</taxon>
        <taxon>Rhizobiaceae</taxon>
        <taxon>Rhizobium/Agrobacterium group</taxon>
        <taxon>Agrobacterium</taxon>
        <taxon>Agrobacterium tumefaciens complex</taxon>
    </lineage>
</organism>
<dbReference type="InterPro" id="IPR023631">
    <property type="entry name" value="Amidase_dom"/>
</dbReference>
<dbReference type="PROSITE" id="PS00571">
    <property type="entry name" value="AMIDASES"/>
    <property type="match status" value="1"/>
</dbReference>
<dbReference type="InterPro" id="IPR000120">
    <property type="entry name" value="Amidase"/>
</dbReference>
<name>Q4VYU1_AGRTU</name>
<feature type="domain" description="Amidase" evidence="4">
    <location>
        <begin position="78"/>
        <end position="488"/>
    </location>
</feature>
<dbReference type="Gene3D" id="1.10.20.60">
    <property type="entry name" value="Glu-tRNAGln amidotransferase C subunit, N-terminal domain"/>
    <property type="match status" value="1"/>
</dbReference>
<evidence type="ECO:0000313" key="5">
    <source>
        <dbReference type="EMBL" id="CAI96183.1"/>
    </source>
</evidence>
<protein>
    <recommendedName>
        <fullName evidence="2">Indoleacetamide hydrolase</fullName>
    </recommendedName>
</protein>
<dbReference type="PANTHER" id="PTHR11895:SF170">
    <property type="entry name" value="AMIDASE"/>
    <property type="match status" value="1"/>
</dbReference>
<dbReference type="AlphaFoldDB" id="Q4VYU1"/>
<reference evidence="5" key="1">
    <citation type="submission" date="2005-05" db="EMBL/GenBank/DDBJ databases">
        <title>Pesquisa de hidratase de nitrilo em microrganismos. Caracterizacao genetica do metabolismo de nitrilos em Agrobacterium tumefaciens.</title>
        <authorList>
            <person name="Lourenco P.M.L."/>
        </authorList>
    </citation>
    <scope>NUCLEOTIDE SEQUENCE</scope>
</reference>
<dbReference type="EMBL" id="AJ971318">
    <property type="protein sequence ID" value="CAI96183.1"/>
    <property type="molecule type" value="Genomic_DNA"/>
</dbReference>
<feature type="region of interest" description="Disordered" evidence="3">
    <location>
        <begin position="150"/>
        <end position="173"/>
    </location>
</feature>
<proteinExistence type="predicted"/>